<sequence length="151" mass="16414">MTKRSSPAKTGPQHLVLLSIDLLDSSLHYPGDHPPFESFHFDVHITSKADDEKSQVLVTVTIGVHHENIASPLGSITINCTFTMSNFAEVVRLNAAGQPDMPDDLVETLHSTALSTARGVMFATFRGTFLHHAVLPLITPGSLTEEKKINS</sequence>
<dbReference type="Proteomes" id="UP000503144">
    <property type="component" value="Chromosome"/>
</dbReference>
<evidence type="ECO:0000313" key="3">
    <source>
        <dbReference type="Proteomes" id="UP000502421"/>
    </source>
</evidence>
<accession>A0AAE6ZFU9</accession>
<name>A0AAE6ZFU9_9BACT</name>
<gene>
    <name evidence="2" type="ORF">HF324_07565</name>
    <name evidence="1" type="ORF">HF329_07900</name>
</gene>
<organism evidence="1 3">
    <name type="scientific">Chitinophaga oryzae</name>
    <dbReference type="NCBI Taxonomy" id="2725414"/>
    <lineage>
        <taxon>Bacteria</taxon>
        <taxon>Pseudomonadati</taxon>
        <taxon>Bacteroidota</taxon>
        <taxon>Chitinophagia</taxon>
        <taxon>Chitinophagales</taxon>
        <taxon>Chitinophagaceae</taxon>
        <taxon>Chitinophaga</taxon>
    </lineage>
</organism>
<evidence type="ECO:0000313" key="2">
    <source>
        <dbReference type="EMBL" id="QJB37714.1"/>
    </source>
</evidence>
<evidence type="ECO:0008006" key="5">
    <source>
        <dbReference type="Google" id="ProtNLM"/>
    </source>
</evidence>
<protein>
    <recommendedName>
        <fullName evidence="5">Preprotein translocase subunit SecB</fullName>
    </recommendedName>
</protein>
<dbReference type="EMBL" id="CP051204">
    <property type="protein sequence ID" value="QJB37714.1"/>
    <property type="molecule type" value="Genomic_DNA"/>
</dbReference>
<dbReference type="Proteomes" id="UP000502421">
    <property type="component" value="Chromosome"/>
</dbReference>
<dbReference type="AlphaFoldDB" id="A0AAE6ZFU9"/>
<evidence type="ECO:0000313" key="4">
    <source>
        <dbReference type="Proteomes" id="UP000503144"/>
    </source>
</evidence>
<keyword evidence="4" id="KW-1185">Reference proteome</keyword>
<dbReference type="RefSeq" id="WP_168803493.1">
    <property type="nucleotide sequence ID" value="NZ_CP051204.2"/>
</dbReference>
<proteinExistence type="predicted"/>
<evidence type="ECO:0000313" key="1">
    <source>
        <dbReference type="EMBL" id="QJB31226.1"/>
    </source>
</evidence>
<reference evidence="3" key="1">
    <citation type="submission" date="2020-04" db="EMBL/GenBank/DDBJ databases">
        <authorList>
            <person name="Kittiwongwattana C."/>
        </authorList>
    </citation>
    <scope>NUCLEOTIDE SEQUENCE [LARGE SCALE GENOMIC DNA]</scope>
    <source>
        <strain evidence="3">1310</strain>
    </source>
</reference>
<dbReference type="EMBL" id="CP051205">
    <property type="protein sequence ID" value="QJB31226.1"/>
    <property type="molecule type" value="Genomic_DNA"/>
</dbReference>
<dbReference type="KEGG" id="coy:HF329_07900"/>
<reference evidence="1 4" key="2">
    <citation type="submission" date="2020-09" db="EMBL/GenBank/DDBJ databases">
        <authorList>
            <person name="Kittiwongwattana C."/>
        </authorList>
    </citation>
    <scope>NUCLEOTIDE SEQUENCE</scope>
    <source>
        <strain evidence="2 4">1303</strain>
        <strain evidence="1">1310</strain>
    </source>
</reference>